<feature type="domain" description="R" evidence="9">
    <location>
        <begin position="207"/>
        <end position="224"/>
    </location>
</feature>
<feature type="region of interest" description="Disordered" evidence="7">
    <location>
        <begin position="293"/>
        <end position="315"/>
    </location>
</feature>
<feature type="compositionally biased region" description="Polar residues" evidence="7">
    <location>
        <begin position="293"/>
        <end position="303"/>
    </location>
</feature>
<dbReference type="PROSITE" id="PS51369">
    <property type="entry name" value="TCP"/>
    <property type="match status" value="1"/>
</dbReference>
<dbReference type="Pfam" id="PF03634">
    <property type="entry name" value="TCP"/>
    <property type="match status" value="1"/>
</dbReference>
<keyword evidence="5" id="KW-0804">Transcription</keyword>
<reference evidence="10" key="1">
    <citation type="journal article" date="2018" name="Front. Plant Sci.">
        <title>Patterning the Asteraceae Capitulum: Duplications and Differential Expression of the Flower Symmetry CYC2-Like Genes.</title>
        <authorList>
            <person name="Chen J."/>
            <person name="Shen C.Z."/>
            <person name="Guo Y.P."/>
            <person name="Rao G.Y."/>
        </authorList>
    </citation>
    <scope>NUCLEOTIDE SEQUENCE</scope>
</reference>
<feature type="domain" description="TCP" evidence="8">
    <location>
        <begin position="92"/>
        <end position="150"/>
    </location>
</feature>
<evidence type="ECO:0000313" key="10">
    <source>
        <dbReference type="EMBL" id="AXM05014.1"/>
    </source>
</evidence>
<keyword evidence="4" id="KW-0238">DNA-binding</keyword>
<evidence type="ECO:0000256" key="5">
    <source>
        <dbReference type="ARBA" id="ARBA00023163"/>
    </source>
</evidence>
<dbReference type="AlphaFoldDB" id="A0A346D3J6"/>
<feature type="region of interest" description="Disordered" evidence="7">
    <location>
        <begin position="168"/>
        <end position="188"/>
    </location>
</feature>
<proteinExistence type="predicted"/>
<evidence type="ECO:0000256" key="6">
    <source>
        <dbReference type="ARBA" id="ARBA00023242"/>
    </source>
</evidence>
<protein>
    <submittedName>
        <fullName evidence="10">Cycloidea-like protein</fullName>
    </submittedName>
</protein>
<sequence>MFSSNPFPQLASSIHVFPAPPNSFLDHEKDDLYTDPFVSGNCSCFHSRSPPPATGKFNTSKQDSVEGLGLEKCDEYNHLFQVSPTKKKKPPKKDHHSKIYTAQGPRDRRVRLSIEVASKFFYLQDLLGFDKASKTLDWLFTKSKIPIDELVKGKKQSEVIFLEKTVKEGSNEQEKGKKKKSATKSCVEGSRRKKIITRKYKPGSPVIKSRAEARARARERTKEKLHIKNLDNDSKTAAHGDHCCRSGSSSNSTVLQSSFWSSIESQNDYNDRIGESIMEEKISMLYDTYQHNLGDQSNDSSPKFTGVTEFDHATN</sequence>
<keyword evidence="3" id="KW-0805">Transcription regulation</keyword>
<dbReference type="InterPro" id="IPR017887">
    <property type="entry name" value="TF_TCP_subgr"/>
</dbReference>
<evidence type="ECO:0000259" key="9">
    <source>
        <dbReference type="PROSITE" id="PS51370"/>
    </source>
</evidence>
<comment type="subcellular location">
    <subcellularLocation>
        <location evidence="1">Nucleus</location>
    </subcellularLocation>
</comment>
<evidence type="ECO:0000256" key="2">
    <source>
        <dbReference type="ARBA" id="ARBA00022473"/>
    </source>
</evidence>
<dbReference type="EMBL" id="MG593429">
    <property type="protein sequence ID" value="AXM05014.1"/>
    <property type="molecule type" value="Genomic_DNA"/>
</dbReference>
<name>A0A346D3J6_9ASTR</name>
<dbReference type="InterPro" id="IPR005333">
    <property type="entry name" value="Transcription_factor_TCP"/>
</dbReference>
<keyword evidence="2" id="KW-0217">Developmental protein</keyword>
<dbReference type="GO" id="GO:0003700">
    <property type="term" value="F:DNA-binding transcription factor activity"/>
    <property type="evidence" value="ECO:0007669"/>
    <property type="project" value="InterPro"/>
</dbReference>
<accession>A0A346D3J6</accession>
<evidence type="ECO:0000256" key="1">
    <source>
        <dbReference type="ARBA" id="ARBA00004123"/>
    </source>
</evidence>
<organism evidence="10">
    <name type="scientific">Berkheya purpurea</name>
    <dbReference type="NCBI Taxonomy" id="496620"/>
    <lineage>
        <taxon>Eukaryota</taxon>
        <taxon>Viridiplantae</taxon>
        <taxon>Streptophyta</taxon>
        <taxon>Embryophyta</taxon>
        <taxon>Tracheophyta</taxon>
        <taxon>Spermatophyta</taxon>
        <taxon>Magnoliopsida</taxon>
        <taxon>eudicotyledons</taxon>
        <taxon>Gunneridae</taxon>
        <taxon>Pentapetalae</taxon>
        <taxon>asterids</taxon>
        <taxon>campanulids</taxon>
        <taxon>Asterales</taxon>
        <taxon>Asteraceae</taxon>
        <taxon>Vernonioideae</taxon>
        <taxon>Arctotideae</taxon>
        <taxon>Gorteriinae</taxon>
        <taxon>Berkheya</taxon>
    </lineage>
</organism>
<dbReference type="PANTHER" id="PTHR31072:SF224">
    <property type="entry name" value="TRANSCRIPTION FACTOR TCP1"/>
    <property type="match status" value="1"/>
</dbReference>
<dbReference type="PROSITE" id="PS51370">
    <property type="entry name" value="R"/>
    <property type="match status" value="1"/>
</dbReference>
<evidence type="ECO:0000256" key="4">
    <source>
        <dbReference type="ARBA" id="ARBA00023125"/>
    </source>
</evidence>
<keyword evidence="6" id="KW-0539">Nucleus</keyword>
<dbReference type="GO" id="GO:0005634">
    <property type="term" value="C:nucleus"/>
    <property type="evidence" value="ECO:0007669"/>
    <property type="project" value="UniProtKB-SubCell"/>
</dbReference>
<evidence type="ECO:0000259" key="8">
    <source>
        <dbReference type="PROSITE" id="PS51369"/>
    </source>
</evidence>
<evidence type="ECO:0000256" key="3">
    <source>
        <dbReference type="ARBA" id="ARBA00023015"/>
    </source>
</evidence>
<dbReference type="PANTHER" id="PTHR31072">
    <property type="entry name" value="TRANSCRIPTION FACTOR TCP4-RELATED"/>
    <property type="match status" value="1"/>
</dbReference>
<dbReference type="InterPro" id="IPR017888">
    <property type="entry name" value="CYC/TB1_R_domain"/>
</dbReference>
<evidence type="ECO:0000256" key="7">
    <source>
        <dbReference type="SAM" id="MobiDB-lite"/>
    </source>
</evidence>
<dbReference type="GO" id="GO:2000032">
    <property type="term" value="P:regulation of secondary shoot formation"/>
    <property type="evidence" value="ECO:0007669"/>
    <property type="project" value="TreeGrafter"/>
</dbReference>
<dbReference type="GO" id="GO:0043565">
    <property type="term" value="F:sequence-specific DNA binding"/>
    <property type="evidence" value="ECO:0007669"/>
    <property type="project" value="TreeGrafter"/>
</dbReference>